<dbReference type="PANTHER" id="PTHR37512">
    <property type="entry name" value="TRIFUNCTIONAL NAD BIOSYNTHESIS/REGULATOR PROTEIN NADR"/>
    <property type="match status" value="1"/>
</dbReference>
<dbReference type="SUPFAM" id="SSF52540">
    <property type="entry name" value="P-loop containing nucleoside triphosphate hydrolases"/>
    <property type="match status" value="1"/>
</dbReference>
<keyword evidence="3" id="KW-1185">Reference proteome</keyword>
<dbReference type="InterPro" id="IPR038727">
    <property type="entry name" value="NadR/Ttd14_AAA_dom"/>
</dbReference>
<proteinExistence type="predicted"/>
<sequence>MALKKIVIIGPESTGKSTLSADLAIHFDTNWCEEYAREYLVKFGKEYTIETLTDIAKGQIKLEENAIEQAIKENKEFVFIDTDMYVMKVWSEYVFGTCDNYILEQINHRKYDFYLLANTDLPWAADELREYPDENPRLELFQIYKDILINQSTPWAEIKGTGEERTKMAIDIIEKYFQK</sequence>
<dbReference type="Pfam" id="PF13521">
    <property type="entry name" value="AAA_28"/>
    <property type="match status" value="1"/>
</dbReference>
<feature type="domain" description="NadR/Ttd14 AAA" evidence="1">
    <location>
        <begin position="5"/>
        <end position="165"/>
    </location>
</feature>
<dbReference type="OrthoDB" id="9151999at2"/>
<protein>
    <submittedName>
        <fullName evidence="2">ATP-binding protein</fullName>
    </submittedName>
</protein>
<dbReference type="GO" id="GO:0005524">
    <property type="term" value="F:ATP binding"/>
    <property type="evidence" value="ECO:0007669"/>
    <property type="project" value="UniProtKB-KW"/>
</dbReference>
<dbReference type="AlphaFoldDB" id="A0A5P2G3T4"/>
<evidence type="ECO:0000313" key="2">
    <source>
        <dbReference type="EMBL" id="QES88482.1"/>
    </source>
</evidence>
<keyword evidence="2" id="KW-0067">ATP-binding</keyword>
<gene>
    <name evidence="2" type="ORF">E0W69_007335</name>
</gene>
<dbReference type="InterPro" id="IPR052735">
    <property type="entry name" value="NAD_biosynth-regulator"/>
</dbReference>
<dbReference type="Gene3D" id="3.40.50.300">
    <property type="entry name" value="P-loop containing nucleotide triphosphate hydrolases"/>
    <property type="match status" value="1"/>
</dbReference>
<accession>A0A5P2G3T4</accession>
<dbReference type="PANTHER" id="PTHR37512:SF1">
    <property type="entry name" value="NADR_TTD14 AAA DOMAIN-CONTAINING PROTEIN"/>
    <property type="match status" value="1"/>
</dbReference>
<organism evidence="2 3">
    <name type="scientific">Rhizosphaericola mali</name>
    <dbReference type="NCBI Taxonomy" id="2545455"/>
    <lineage>
        <taxon>Bacteria</taxon>
        <taxon>Pseudomonadati</taxon>
        <taxon>Bacteroidota</taxon>
        <taxon>Chitinophagia</taxon>
        <taxon>Chitinophagales</taxon>
        <taxon>Chitinophagaceae</taxon>
        <taxon>Rhizosphaericola</taxon>
    </lineage>
</organism>
<keyword evidence="2" id="KW-0547">Nucleotide-binding</keyword>
<reference evidence="2 3" key="1">
    <citation type="submission" date="2019-09" db="EMBL/GenBank/DDBJ databases">
        <title>Complete genome sequence of Arachidicoccus sp. B3-10 isolated from apple orchard soil.</title>
        <authorList>
            <person name="Kim H.S."/>
            <person name="Han K.-I."/>
            <person name="Suh M.K."/>
            <person name="Lee K.C."/>
            <person name="Eom M.K."/>
            <person name="Kim J.-S."/>
            <person name="Kang S.W."/>
            <person name="Sin Y."/>
            <person name="Lee J.-S."/>
        </authorList>
    </citation>
    <scope>NUCLEOTIDE SEQUENCE [LARGE SCALE GENOMIC DNA]</scope>
    <source>
        <strain evidence="2 3">B3-10</strain>
    </source>
</reference>
<dbReference type="EMBL" id="CP044016">
    <property type="protein sequence ID" value="QES88482.1"/>
    <property type="molecule type" value="Genomic_DNA"/>
</dbReference>
<dbReference type="InterPro" id="IPR027417">
    <property type="entry name" value="P-loop_NTPase"/>
</dbReference>
<dbReference type="RefSeq" id="WP_131329369.1">
    <property type="nucleotide sequence ID" value="NZ_CP044016.1"/>
</dbReference>
<name>A0A5P2G3T4_9BACT</name>
<evidence type="ECO:0000259" key="1">
    <source>
        <dbReference type="Pfam" id="PF13521"/>
    </source>
</evidence>
<evidence type="ECO:0000313" key="3">
    <source>
        <dbReference type="Proteomes" id="UP000292424"/>
    </source>
</evidence>
<dbReference type="KEGG" id="arac:E0W69_007335"/>
<dbReference type="Proteomes" id="UP000292424">
    <property type="component" value="Chromosome"/>
</dbReference>